<evidence type="ECO:0000256" key="2">
    <source>
        <dbReference type="PIRSR" id="PIRSR640255-2"/>
    </source>
</evidence>
<keyword evidence="6" id="KW-0540">Nuclease</keyword>
<evidence type="ECO:0000259" key="4">
    <source>
        <dbReference type="SMART" id="SM00477"/>
    </source>
</evidence>
<dbReference type="AlphaFoldDB" id="A0A7K1SXL5"/>
<dbReference type="InterPro" id="IPR044929">
    <property type="entry name" value="DNA/RNA_non-sp_Endonuclease_sf"/>
</dbReference>
<dbReference type="SUPFAM" id="SSF54060">
    <property type="entry name" value="His-Me finger endonucleases"/>
    <property type="match status" value="1"/>
</dbReference>
<dbReference type="SMART" id="SM00477">
    <property type="entry name" value="NUC"/>
    <property type="match status" value="1"/>
</dbReference>
<keyword evidence="7" id="KW-1185">Reference proteome</keyword>
<organism evidence="6 7">
    <name type="scientific">Mucilaginibacter arboris</name>
    <dbReference type="NCBI Taxonomy" id="2682090"/>
    <lineage>
        <taxon>Bacteria</taxon>
        <taxon>Pseudomonadati</taxon>
        <taxon>Bacteroidota</taxon>
        <taxon>Sphingobacteriia</taxon>
        <taxon>Sphingobacteriales</taxon>
        <taxon>Sphingobacteriaceae</taxon>
        <taxon>Mucilaginibacter</taxon>
    </lineage>
</organism>
<evidence type="ECO:0000313" key="6">
    <source>
        <dbReference type="EMBL" id="MVN22053.1"/>
    </source>
</evidence>
<comment type="caution">
    <text evidence="6">The sequence shown here is derived from an EMBL/GenBank/DDBJ whole genome shotgun (WGS) entry which is preliminary data.</text>
</comment>
<dbReference type="GO" id="GO:0046872">
    <property type="term" value="F:metal ion binding"/>
    <property type="evidence" value="ECO:0007669"/>
    <property type="project" value="UniProtKB-KW"/>
</dbReference>
<dbReference type="Gene3D" id="2.60.120.260">
    <property type="entry name" value="Galactose-binding domain-like"/>
    <property type="match status" value="1"/>
</dbReference>
<reference evidence="6 7" key="1">
    <citation type="submission" date="2019-12" db="EMBL/GenBank/DDBJ databases">
        <title>Mucilaginibacter sp. HMF7410 genome sequencing and assembly.</title>
        <authorList>
            <person name="Kang H."/>
            <person name="Cha I."/>
            <person name="Kim H."/>
            <person name="Joh K."/>
        </authorList>
    </citation>
    <scope>NUCLEOTIDE SEQUENCE [LARGE SCALE GENOMIC DNA]</scope>
    <source>
        <strain evidence="6 7">HMF7410</strain>
    </source>
</reference>
<evidence type="ECO:0000256" key="1">
    <source>
        <dbReference type="PIRSR" id="PIRSR640255-1"/>
    </source>
</evidence>
<dbReference type="InterPro" id="IPR040255">
    <property type="entry name" value="Non-specific_endonuclease"/>
</dbReference>
<dbReference type="Gene3D" id="3.40.570.10">
    <property type="entry name" value="Extracellular Endonuclease, subunit A"/>
    <property type="match status" value="1"/>
</dbReference>
<gene>
    <name evidence="6" type="ORF">GO621_10970</name>
</gene>
<sequence>MYPVIAKYYCLAFIFITFALLSSCGGNSSNTSSLPVNSTSVSYGGNYHTVQTINEDFEQGHKAAYANGTVNLKTGKWFFADALIANSEADFKTGSQAVRIKNNGKISMLFEVEGAASVTLKHAAYGNDGASSWALFVVVNGDKTYKQTGATITSSRHTLKTVTFNIHKTGRLRFEIRKLTGGKNRINLDDFTITGTQDIKSEAGTSVSTGDTIVYTKPTGTDSVAANDNNNLLCGNPSGATADLSNYNNYLINQKYYTESYSRDRCGPNWVCWHLDAADLGSTNRLNNFRPDTKLPADWYEAQDYSYKNSGFDKGHNCPSGDRTNTTDANSATFLMDNIVPQAPYNNQRTWEHLEDYCRTQVQQGKEVYVMMGSYGTGGTGSKGYATTIDEGRINVPARIWKVAVIIPNGNNDLKRINRNTTVIAVDTPNDNGIGPNWMQYVCTIRDIEKNTGYNLLSSLPKPVQDAIEVIRFTGTPKRNTYYP</sequence>
<proteinExistence type="predicted"/>
<dbReference type="SMART" id="SM00892">
    <property type="entry name" value="Endonuclease_NS"/>
    <property type="match status" value="1"/>
</dbReference>
<name>A0A7K1SXL5_9SPHI</name>
<feature type="chain" id="PRO_5029744833" evidence="3">
    <location>
        <begin position="23"/>
        <end position="484"/>
    </location>
</feature>
<feature type="domain" description="DNA/RNA non-specific endonuclease/pyrophosphatase/phosphodiesterase" evidence="5">
    <location>
        <begin position="253"/>
        <end position="463"/>
    </location>
</feature>
<dbReference type="EMBL" id="WPIK01000009">
    <property type="protein sequence ID" value="MVN22053.1"/>
    <property type="molecule type" value="Genomic_DNA"/>
</dbReference>
<feature type="domain" description="ENPP1-3/EXOG-like endonuclease/phosphodiesterase" evidence="4">
    <location>
        <begin position="254"/>
        <end position="463"/>
    </location>
</feature>
<dbReference type="InterPro" id="IPR001604">
    <property type="entry name" value="Endo_G_ENPP1-like_dom"/>
</dbReference>
<evidence type="ECO:0000313" key="7">
    <source>
        <dbReference type="Proteomes" id="UP000462014"/>
    </source>
</evidence>
<dbReference type="Proteomes" id="UP000462014">
    <property type="component" value="Unassembled WGS sequence"/>
</dbReference>
<dbReference type="InterPro" id="IPR044925">
    <property type="entry name" value="His-Me_finger_sf"/>
</dbReference>
<keyword evidence="3" id="KW-0732">Signal</keyword>
<dbReference type="InterPro" id="IPR020821">
    <property type="entry name" value="ENPP1-3/EXOG-like_nuc-like"/>
</dbReference>
<feature type="active site" description="Proton acceptor" evidence="1">
    <location>
        <position position="316"/>
    </location>
</feature>
<feature type="binding site" evidence="2">
    <location>
        <position position="347"/>
    </location>
    <ligand>
        <name>Mg(2+)</name>
        <dbReference type="ChEBI" id="CHEBI:18420"/>
        <note>catalytic</note>
    </ligand>
</feature>
<keyword evidence="6" id="KW-0378">Hydrolase</keyword>
<feature type="signal peptide" evidence="3">
    <location>
        <begin position="1"/>
        <end position="22"/>
    </location>
</feature>
<keyword evidence="2" id="KW-0479">Metal-binding</keyword>
<evidence type="ECO:0000256" key="3">
    <source>
        <dbReference type="SAM" id="SignalP"/>
    </source>
</evidence>
<dbReference type="PANTHER" id="PTHR13966">
    <property type="entry name" value="ENDONUCLEASE RELATED"/>
    <property type="match status" value="1"/>
</dbReference>
<evidence type="ECO:0000259" key="5">
    <source>
        <dbReference type="SMART" id="SM00892"/>
    </source>
</evidence>
<dbReference type="GO" id="GO:0004519">
    <property type="term" value="F:endonuclease activity"/>
    <property type="evidence" value="ECO:0007669"/>
    <property type="project" value="UniProtKB-KW"/>
</dbReference>
<keyword evidence="6" id="KW-0255">Endonuclease</keyword>
<protein>
    <submittedName>
        <fullName evidence="6">DNA/RNA non-specific endonuclease</fullName>
    </submittedName>
</protein>
<dbReference type="PANTHER" id="PTHR13966:SF5">
    <property type="entry name" value="ENDONUCLEASE G, MITOCHONDRIAL"/>
    <property type="match status" value="1"/>
</dbReference>
<accession>A0A7K1SXL5</accession>
<dbReference type="GO" id="GO:0016787">
    <property type="term" value="F:hydrolase activity"/>
    <property type="evidence" value="ECO:0007669"/>
    <property type="project" value="InterPro"/>
</dbReference>
<dbReference type="GO" id="GO:0003676">
    <property type="term" value="F:nucleic acid binding"/>
    <property type="evidence" value="ECO:0007669"/>
    <property type="project" value="InterPro"/>
</dbReference>
<dbReference type="RefSeq" id="WP_157566945.1">
    <property type="nucleotide sequence ID" value="NZ_WPIK01000009.1"/>
</dbReference>
<dbReference type="PROSITE" id="PS51257">
    <property type="entry name" value="PROKAR_LIPOPROTEIN"/>
    <property type="match status" value="1"/>
</dbReference>
<dbReference type="Pfam" id="PF01223">
    <property type="entry name" value="Endonuclease_NS"/>
    <property type="match status" value="1"/>
</dbReference>